<sequence>MLSRPTTPTTTSAHNYQSLTLLSHSRTIPPQMITRSICLIGIVPNSCLSTPTFKAIRLLCNSNLAAVGLPLVRAIHSLCTRGLIEFQWIPREGNMMADAMSKLSTTQQFQLSLFDFVLRSIQPLLDGDIDGPPCRRHAHP</sequence>
<accession>A0ABR2BCT5</accession>
<evidence type="ECO:0000313" key="2">
    <source>
        <dbReference type="Proteomes" id="UP001472677"/>
    </source>
</evidence>
<comment type="caution">
    <text evidence="1">The sequence shown here is derived from an EMBL/GenBank/DDBJ whole genome shotgun (WGS) entry which is preliminary data.</text>
</comment>
<reference evidence="1 2" key="1">
    <citation type="journal article" date="2024" name="G3 (Bethesda)">
        <title>Genome assembly of Hibiscus sabdariffa L. provides insights into metabolisms of medicinal natural products.</title>
        <authorList>
            <person name="Kim T."/>
        </authorList>
    </citation>
    <scope>NUCLEOTIDE SEQUENCE [LARGE SCALE GENOMIC DNA]</scope>
    <source>
        <strain evidence="1">TK-2024</strain>
        <tissue evidence="1">Old leaves</tissue>
    </source>
</reference>
<evidence type="ECO:0000313" key="1">
    <source>
        <dbReference type="EMBL" id="KAK8504950.1"/>
    </source>
</evidence>
<evidence type="ECO:0008006" key="3">
    <source>
        <dbReference type="Google" id="ProtNLM"/>
    </source>
</evidence>
<organism evidence="1 2">
    <name type="scientific">Hibiscus sabdariffa</name>
    <name type="common">roselle</name>
    <dbReference type="NCBI Taxonomy" id="183260"/>
    <lineage>
        <taxon>Eukaryota</taxon>
        <taxon>Viridiplantae</taxon>
        <taxon>Streptophyta</taxon>
        <taxon>Embryophyta</taxon>
        <taxon>Tracheophyta</taxon>
        <taxon>Spermatophyta</taxon>
        <taxon>Magnoliopsida</taxon>
        <taxon>eudicotyledons</taxon>
        <taxon>Gunneridae</taxon>
        <taxon>Pentapetalae</taxon>
        <taxon>rosids</taxon>
        <taxon>malvids</taxon>
        <taxon>Malvales</taxon>
        <taxon>Malvaceae</taxon>
        <taxon>Malvoideae</taxon>
        <taxon>Hibiscus</taxon>
    </lineage>
</organism>
<proteinExistence type="predicted"/>
<protein>
    <recommendedName>
        <fullName evidence="3">RNase H type-1 domain-containing protein</fullName>
    </recommendedName>
</protein>
<gene>
    <name evidence="1" type="ORF">V6N12_058046</name>
</gene>
<name>A0ABR2BCT5_9ROSI</name>
<dbReference type="Proteomes" id="UP001472677">
    <property type="component" value="Unassembled WGS sequence"/>
</dbReference>
<dbReference type="EMBL" id="JBBPBM010000133">
    <property type="protein sequence ID" value="KAK8504950.1"/>
    <property type="molecule type" value="Genomic_DNA"/>
</dbReference>
<keyword evidence="2" id="KW-1185">Reference proteome</keyword>